<dbReference type="SUPFAM" id="SSF47336">
    <property type="entry name" value="ACP-like"/>
    <property type="match status" value="1"/>
</dbReference>
<dbReference type="PROSITE" id="PS50075">
    <property type="entry name" value="CARRIER"/>
    <property type="match status" value="1"/>
</dbReference>
<feature type="domain" description="Carrier" evidence="1">
    <location>
        <begin position="8"/>
        <end position="86"/>
    </location>
</feature>
<protein>
    <submittedName>
        <fullName evidence="2">Acyl carrier protein</fullName>
    </submittedName>
</protein>
<comment type="caution">
    <text evidence="2">The sequence shown here is derived from an EMBL/GenBank/DDBJ whole genome shotgun (WGS) entry which is preliminary data.</text>
</comment>
<dbReference type="InterPro" id="IPR036736">
    <property type="entry name" value="ACP-like_sf"/>
</dbReference>
<evidence type="ECO:0000313" key="2">
    <source>
        <dbReference type="EMBL" id="MFC4564375.1"/>
    </source>
</evidence>
<dbReference type="EMBL" id="JBHSFQ010000023">
    <property type="protein sequence ID" value="MFC4564375.1"/>
    <property type="molecule type" value="Genomic_DNA"/>
</dbReference>
<reference evidence="3" key="1">
    <citation type="journal article" date="2019" name="Int. J. Syst. Evol. Microbiol.">
        <title>The Global Catalogue of Microorganisms (GCM) 10K type strain sequencing project: providing services to taxonomists for standard genome sequencing and annotation.</title>
        <authorList>
            <consortium name="The Broad Institute Genomics Platform"/>
            <consortium name="The Broad Institute Genome Sequencing Center for Infectious Disease"/>
            <person name="Wu L."/>
            <person name="Ma J."/>
        </authorList>
    </citation>
    <scope>NUCLEOTIDE SEQUENCE [LARGE SCALE GENOMIC DNA]</scope>
    <source>
        <strain evidence="3">XZYJ18</strain>
    </source>
</reference>
<dbReference type="Pfam" id="PF00550">
    <property type="entry name" value="PP-binding"/>
    <property type="match status" value="1"/>
</dbReference>
<organism evidence="2 3">
    <name type="scientific">Nocardiopsis mangrovi</name>
    <dbReference type="NCBI Taxonomy" id="1179818"/>
    <lineage>
        <taxon>Bacteria</taxon>
        <taxon>Bacillati</taxon>
        <taxon>Actinomycetota</taxon>
        <taxon>Actinomycetes</taxon>
        <taxon>Streptosporangiales</taxon>
        <taxon>Nocardiopsidaceae</taxon>
        <taxon>Nocardiopsis</taxon>
    </lineage>
</organism>
<dbReference type="InterPro" id="IPR009081">
    <property type="entry name" value="PP-bd_ACP"/>
</dbReference>
<dbReference type="RefSeq" id="WP_378577425.1">
    <property type="nucleotide sequence ID" value="NZ_JBHSFQ010000023.1"/>
</dbReference>
<dbReference type="Gene3D" id="1.10.1200.10">
    <property type="entry name" value="ACP-like"/>
    <property type="match status" value="1"/>
</dbReference>
<sequence>MTAPWTGAATAPEIEAELARYLRVRTATDWAPDQDLFASGTLSSLFAMELVVHMEQAFGIMIGGTDLRMDNFRTIRSMTELAQRLRAETGGGDA</sequence>
<evidence type="ECO:0000259" key="1">
    <source>
        <dbReference type="PROSITE" id="PS50075"/>
    </source>
</evidence>
<dbReference type="Proteomes" id="UP001595923">
    <property type="component" value="Unassembled WGS sequence"/>
</dbReference>
<proteinExistence type="predicted"/>
<evidence type="ECO:0000313" key="3">
    <source>
        <dbReference type="Proteomes" id="UP001595923"/>
    </source>
</evidence>
<name>A0ABV9E2C2_9ACTN</name>
<keyword evidence="3" id="KW-1185">Reference proteome</keyword>
<gene>
    <name evidence="2" type="ORF">ACFO4E_21140</name>
</gene>
<accession>A0ABV9E2C2</accession>